<dbReference type="Proteomes" id="UP000319478">
    <property type="component" value="Unassembled WGS sequence"/>
</dbReference>
<evidence type="ECO:0000313" key="2">
    <source>
        <dbReference type="EMBL" id="GEC64140.1"/>
    </source>
</evidence>
<keyword evidence="3" id="KW-1185">Reference proteome</keyword>
<dbReference type="Pfam" id="PF04860">
    <property type="entry name" value="Phage_portal"/>
    <property type="match status" value="1"/>
</dbReference>
<comment type="caution">
    <text evidence="2">The sequence shown here is derived from an EMBL/GenBank/DDBJ whole genome shotgun (WGS) entry which is preliminary data.</text>
</comment>
<proteinExistence type="predicted"/>
<organism evidence="2 3">
    <name type="scientific">Novacetimonas hansenii</name>
    <name type="common">Komagataeibacter hansenii</name>
    <dbReference type="NCBI Taxonomy" id="436"/>
    <lineage>
        <taxon>Bacteria</taxon>
        <taxon>Pseudomonadati</taxon>
        <taxon>Pseudomonadota</taxon>
        <taxon>Alphaproteobacteria</taxon>
        <taxon>Acetobacterales</taxon>
        <taxon>Acetobacteraceae</taxon>
        <taxon>Novacetimonas</taxon>
    </lineage>
</organism>
<evidence type="ECO:0008006" key="4">
    <source>
        <dbReference type="Google" id="ProtNLM"/>
    </source>
</evidence>
<protein>
    <recommendedName>
        <fullName evidence="4">Phage portal protein</fullName>
    </recommendedName>
</protein>
<feature type="compositionally biased region" description="Acidic residues" evidence="1">
    <location>
        <begin position="532"/>
        <end position="545"/>
    </location>
</feature>
<reference evidence="2 3" key="1">
    <citation type="submission" date="2019-06" db="EMBL/GenBank/DDBJ databases">
        <title>Whole genome shotgun sequence of Komagataeibacter hansenii NBRC 14820.</title>
        <authorList>
            <person name="Hosoyama A."/>
            <person name="Uohara A."/>
            <person name="Ohji S."/>
            <person name="Ichikawa N."/>
        </authorList>
    </citation>
    <scope>NUCLEOTIDE SEQUENCE [LARGE SCALE GENOMIC DNA]</scope>
    <source>
        <strain evidence="2 3">NBRC 14820</strain>
    </source>
</reference>
<accession>A0ABQ0SG29</accession>
<gene>
    <name evidence="2" type="ORF">GHA01_19890</name>
</gene>
<feature type="region of interest" description="Disordered" evidence="1">
    <location>
        <begin position="509"/>
        <end position="559"/>
    </location>
</feature>
<dbReference type="RefSeq" id="WP_048859037.1">
    <property type="nucleotide sequence ID" value="NZ_BJNN01000108.1"/>
</dbReference>
<evidence type="ECO:0000256" key="1">
    <source>
        <dbReference type="SAM" id="MobiDB-lite"/>
    </source>
</evidence>
<name>A0ABQ0SG29_NOVHA</name>
<sequence length="559" mass="62483">MNETVRQLALGLDTPPDERFDASVEMHKAYRPLASQLIPPENLRPVIDYINNGLMDAEFYKATPRQIIRLGDGNDTGGRMRSVRLDPQKIFSQARYFERPSALDFTGLRAIVAQTPILSAIVRRRVRQVSRFAQISEDGGLGFEIRHKDRNHLLKGTEADAAAHLARFFLNCGWEFNPRRRKLMHRDNFRQFMAKSVRDSLTLDSCPIETEMRRNAELGLDGFYAVDGATIRLCSEQHYEGDDPIYALQVIDGRIGTTYTIDQLIYEVRNPRTDVDTGGYGEAEPEVMIKVITGILNAMSYNNAGFDENSIPKGILQLIGDYGQEDIAAFKRYWNAMVKGTANTWALPVMVAKDAQSKVAFEKFDTDFNEMHFAKWMTFLTSIACAIYGMAPDEINFESFSASKSSLSGSDTEAKLENGQDTGLLPLLAFYEATFSDFIVSAFNDDWCFRFVGLDSEDAGAKAKEDESVMTVNELRGRRGDAPFPDPVLGNAPLNPSLIQPWMELNKQRFAGAGTDDDQRPGDPGRPSDPPPDGDADTPLETDDPEPVRKSLATVYTVE</sequence>
<dbReference type="EMBL" id="BJNN01000108">
    <property type="protein sequence ID" value="GEC64140.1"/>
    <property type="molecule type" value="Genomic_DNA"/>
</dbReference>
<dbReference type="InterPro" id="IPR006944">
    <property type="entry name" value="Phage/GTA_portal"/>
</dbReference>
<evidence type="ECO:0000313" key="3">
    <source>
        <dbReference type="Proteomes" id="UP000319478"/>
    </source>
</evidence>